<dbReference type="Gene3D" id="3.40.309.10">
    <property type="entry name" value="Aldehyde Dehydrogenase, Chain A, domain 2"/>
    <property type="match status" value="1"/>
</dbReference>
<dbReference type="InterPro" id="IPR016162">
    <property type="entry name" value="Ald_DH_N"/>
</dbReference>
<keyword evidence="2 4" id="KW-0560">Oxidoreductase</keyword>
<feature type="domain" description="Aldehyde dehydrogenase" evidence="5">
    <location>
        <begin position="19"/>
        <end position="480"/>
    </location>
</feature>
<dbReference type="FunFam" id="3.40.309.10:FF:000009">
    <property type="entry name" value="Aldehyde dehydrogenase A"/>
    <property type="match status" value="1"/>
</dbReference>
<dbReference type="InterPro" id="IPR016163">
    <property type="entry name" value="Ald_DH_C"/>
</dbReference>
<evidence type="ECO:0000259" key="5">
    <source>
        <dbReference type="Pfam" id="PF00171"/>
    </source>
</evidence>
<dbReference type="Gene3D" id="3.40.605.10">
    <property type="entry name" value="Aldehyde Dehydrogenase, Chain A, domain 1"/>
    <property type="match status" value="1"/>
</dbReference>
<evidence type="ECO:0000256" key="3">
    <source>
        <dbReference type="PROSITE-ProRule" id="PRU10007"/>
    </source>
</evidence>
<dbReference type="InterPro" id="IPR016161">
    <property type="entry name" value="Ald_DH/histidinol_DH"/>
</dbReference>
<dbReference type="AlphaFoldDB" id="A0A6J4PYA8"/>
<reference evidence="6" key="1">
    <citation type="submission" date="2020-02" db="EMBL/GenBank/DDBJ databases">
        <authorList>
            <person name="Meier V. D."/>
        </authorList>
    </citation>
    <scope>NUCLEOTIDE SEQUENCE</scope>
    <source>
        <strain evidence="6">AVDCRST_MAG82</strain>
    </source>
</reference>
<dbReference type="PROSITE" id="PS00070">
    <property type="entry name" value="ALDEHYDE_DEHYDR_CYS"/>
    <property type="match status" value="1"/>
</dbReference>
<dbReference type="EC" id="1.2.1.3" evidence="6"/>
<evidence type="ECO:0000313" key="6">
    <source>
        <dbReference type="EMBL" id="CAA9428040.1"/>
    </source>
</evidence>
<protein>
    <submittedName>
        <fullName evidence="6">Aldehyde dehydrogenase</fullName>
        <ecNumber evidence="6">1.2.1.3</ecNumber>
    </submittedName>
</protein>
<organism evidence="6">
    <name type="scientific">uncultured Rubrobacteraceae bacterium</name>
    <dbReference type="NCBI Taxonomy" id="349277"/>
    <lineage>
        <taxon>Bacteria</taxon>
        <taxon>Bacillati</taxon>
        <taxon>Actinomycetota</taxon>
        <taxon>Rubrobacteria</taxon>
        <taxon>Rubrobacterales</taxon>
        <taxon>Rubrobacteraceae</taxon>
        <taxon>environmental samples</taxon>
    </lineage>
</organism>
<dbReference type="InterPro" id="IPR029510">
    <property type="entry name" value="Ald_DH_CS_GLU"/>
</dbReference>
<sequence length="497" mass="53589">MDVKSVLKREPAMLIGGSWIETDGTRLVINPADESTVAEAPEGDASHVEAALEAARKAQRSWGRRSGVERGAALGAVADGIRARQEDLARLVVAEQGKTITEARGEIGAAAGFFDYYASFARAQVGSMFAPEETGEQLFIKSVPYGVVAAITPWNYPAAIFARKVAPAIMAGNAIVLKPHENTPLAALALAGIMQEVGAPPGIVNVVTGAGQIVGDALVRHPLTQMVTVTGSVRAGREILAAAAENITPVSLELGGKAPFIVLEDADLDAAVQNAVNARFWNCGQVCTCNERTYVHRDLYDEFVERFVETARSLRMGDPMREDVQMGPKVSEAELVKVESLVEEAVRQGASVALGGGRPQGEEFERGYWFEPTVLTDATNDMDVVQSEVFGPVLPIQAFDAFDEVVNLANDSPYGLTAYVFTRDLNRAMRAIDDIDFGEVYINKIGPEELQGFHTGYRLSGMGGDDGPYGYERYFRRKTVYLGYDPSTVDETLSNLG</sequence>
<dbReference type="Pfam" id="PF00171">
    <property type="entry name" value="Aldedh"/>
    <property type="match status" value="1"/>
</dbReference>
<dbReference type="SUPFAM" id="SSF53720">
    <property type="entry name" value="ALDH-like"/>
    <property type="match status" value="1"/>
</dbReference>
<comment type="similarity">
    <text evidence="1 4">Belongs to the aldehyde dehydrogenase family.</text>
</comment>
<dbReference type="PROSITE" id="PS00687">
    <property type="entry name" value="ALDEHYDE_DEHYDR_GLU"/>
    <property type="match status" value="1"/>
</dbReference>
<accession>A0A6J4PYA8</accession>
<dbReference type="NCBIfam" id="NF007497">
    <property type="entry name" value="PRK10090.1"/>
    <property type="match status" value="1"/>
</dbReference>
<dbReference type="PANTHER" id="PTHR11699">
    <property type="entry name" value="ALDEHYDE DEHYDROGENASE-RELATED"/>
    <property type="match status" value="1"/>
</dbReference>
<dbReference type="GO" id="GO:0004029">
    <property type="term" value="F:aldehyde dehydrogenase (NAD+) activity"/>
    <property type="evidence" value="ECO:0007669"/>
    <property type="project" value="UniProtKB-EC"/>
</dbReference>
<dbReference type="EMBL" id="CADCVA010000269">
    <property type="protein sequence ID" value="CAA9428040.1"/>
    <property type="molecule type" value="Genomic_DNA"/>
</dbReference>
<proteinExistence type="inferred from homology"/>
<evidence type="ECO:0000256" key="1">
    <source>
        <dbReference type="ARBA" id="ARBA00009986"/>
    </source>
</evidence>
<name>A0A6J4PYA8_9ACTN</name>
<evidence type="ECO:0000256" key="2">
    <source>
        <dbReference type="ARBA" id="ARBA00023002"/>
    </source>
</evidence>
<dbReference type="InterPro" id="IPR016160">
    <property type="entry name" value="Ald_DH_CS_CYS"/>
</dbReference>
<gene>
    <name evidence="6" type="ORF">AVDCRST_MAG82-1900</name>
</gene>
<evidence type="ECO:0000256" key="4">
    <source>
        <dbReference type="RuleBase" id="RU003345"/>
    </source>
</evidence>
<dbReference type="FunFam" id="3.40.605.10:FF:000007">
    <property type="entry name" value="NAD/NADP-dependent betaine aldehyde dehydrogenase"/>
    <property type="match status" value="1"/>
</dbReference>
<dbReference type="InterPro" id="IPR015590">
    <property type="entry name" value="Aldehyde_DH_dom"/>
</dbReference>
<feature type="active site" evidence="3">
    <location>
        <position position="253"/>
    </location>
</feature>